<feature type="compositionally biased region" description="Basic and acidic residues" evidence="1">
    <location>
        <begin position="292"/>
        <end position="315"/>
    </location>
</feature>
<dbReference type="Proteomes" id="UP000038045">
    <property type="component" value="Unplaced"/>
</dbReference>
<evidence type="ECO:0000313" key="3">
    <source>
        <dbReference type="Proteomes" id="UP000038045"/>
    </source>
</evidence>
<feature type="compositionally biased region" description="Low complexity" evidence="1">
    <location>
        <begin position="614"/>
        <end position="631"/>
    </location>
</feature>
<feature type="compositionally biased region" description="Basic and acidic residues" evidence="1">
    <location>
        <begin position="144"/>
        <end position="162"/>
    </location>
</feature>
<reference evidence="4" key="1">
    <citation type="submission" date="2017-02" db="UniProtKB">
        <authorList>
            <consortium name="WormBaseParasite"/>
        </authorList>
    </citation>
    <scope>IDENTIFICATION</scope>
</reference>
<feature type="signal peptide" evidence="2">
    <location>
        <begin position="1"/>
        <end position="31"/>
    </location>
</feature>
<evidence type="ECO:0000313" key="4">
    <source>
        <dbReference type="WBParaSite" id="PTRK_0000154400.1"/>
    </source>
</evidence>
<feature type="region of interest" description="Disordered" evidence="1">
    <location>
        <begin position="515"/>
        <end position="540"/>
    </location>
</feature>
<feature type="region of interest" description="Disordered" evidence="1">
    <location>
        <begin position="130"/>
        <end position="229"/>
    </location>
</feature>
<proteinExistence type="predicted"/>
<organism evidence="3 4">
    <name type="scientific">Parastrongyloides trichosuri</name>
    <name type="common">Possum-specific nematode worm</name>
    <dbReference type="NCBI Taxonomy" id="131310"/>
    <lineage>
        <taxon>Eukaryota</taxon>
        <taxon>Metazoa</taxon>
        <taxon>Ecdysozoa</taxon>
        <taxon>Nematoda</taxon>
        <taxon>Chromadorea</taxon>
        <taxon>Rhabditida</taxon>
        <taxon>Tylenchina</taxon>
        <taxon>Panagrolaimomorpha</taxon>
        <taxon>Strongyloidoidea</taxon>
        <taxon>Strongyloididae</taxon>
        <taxon>Parastrongyloides</taxon>
    </lineage>
</organism>
<feature type="compositionally biased region" description="Low complexity" evidence="1">
    <location>
        <begin position="316"/>
        <end position="344"/>
    </location>
</feature>
<feature type="compositionally biased region" description="Basic residues" evidence="1">
    <location>
        <begin position="349"/>
        <end position="364"/>
    </location>
</feature>
<name>A0A0N4Z3Q1_PARTI</name>
<feature type="compositionally biased region" description="Basic and acidic residues" evidence="1">
    <location>
        <begin position="185"/>
        <end position="197"/>
    </location>
</feature>
<keyword evidence="3" id="KW-1185">Reference proteome</keyword>
<keyword evidence="2" id="KW-0732">Signal</keyword>
<feature type="compositionally biased region" description="Basic and acidic residues" evidence="1">
    <location>
        <begin position="650"/>
        <end position="667"/>
    </location>
</feature>
<evidence type="ECO:0000256" key="1">
    <source>
        <dbReference type="SAM" id="MobiDB-lite"/>
    </source>
</evidence>
<feature type="chain" id="PRO_5005891033" evidence="2">
    <location>
        <begin position="32"/>
        <end position="728"/>
    </location>
</feature>
<evidence type="ECO:0000256" key="2">
    <source>
        <dbReference type="SAM" id="SignalP"/>
    </source>
</evidence>
<feature type="compositionally biased region" description="Basic and acidic residues" evidence="1">
    <location>
        <begin position="395"/>
        <end position="438"/>
    </location>
</feature>
<dbReference type="WBParaSite" id="PTRK_0000154400.1">
    <property type="protein sequence ID" value="PTRK_0000154400.1"/>
    <property type="gene ID" value="PTRK_0000154400"/>
</dbReference>
<protein>
    <submittedName>
        <fullName evidence="4">LigA</fullName>
    </submittedName>
</protein>
<sequence>MRRRPRSSWATPAPWLWAARWAPWPWRPSMSWCWALSAPAAVRVRQARPDRLRRLDVRRGSEGRGRAGRQHRLRHVGVDRRLAADPAGHRPDPVGHHHLHGRLLHGWGAAEVGGGAGGGRRRRGGVAVFHVQPHARPSEPLPVARDDRHPPDRPRLRGDPRRRPGVRPSAVADHDRPVRLHRHSRDAQGDEAERLLRTDGGGGPVHADRAAGLHQCGGEPEPDPDQGDDAALHQLWRVVHDGDGADDGVCAGPDPASPGAGQGEEPRPAGRQSGAAGHPRPVRPGLRRAGRGRADPCAGDRRQSGRPHPVRDHAARAGGPARGHPQPAEGAAAVAARDAGGRAPDLPRRRDRGRGRPLLPRHGRPAVQGASGDRAGRGLDLFGTGRGGPAVGAHPAEDCDGRPSDAECARVGRGGRGEGDRRGRPDRRWSDDRPDRHSVRSCGAGGHVGCGSFVRHRPDQHRLRPLASVSLAAEVGGDFDHHGRLRLHRLGRQSGCLRPAEAGGAQPRRLLEGDAEARSAEGAAGGDDHRPGAGGHGVAPGARTVAVHTANTAVLLHPGVRVDAGRRGGHGRHRPPEEVQHGGGGQPLRPQARHSDAHSAAGRRHIDRPGDAGAGAADHSGGQAVGAVAAGLGRGGRHRRRSGAAALPDQSDRGHPDRHLPADPAGRRRDRRGRVGPGRGDHLDLCGGQAVGLAAHGAAADLFHPEALPELDARGFPPHRRGLPLRRL</sequence>
<accession>A0A0N4Z3Q1</accession>
<feature type="region of interest" description="Disordered" evidence="1">
    <location>
        <begin position="241"/>
        <end position="444"/>
    </location>
</feature>
<dbReference type="AlphaFoldDB" id="A0A0N4Z3Q1"/>
<feature type="region of interest" description="Disordered" evidence="1">
    <location>
        <begin position="556"/>
        <end position="681"/>
    </location>
</feature>